<comment type="caution">
    <text evidence="3">The sequence shown here is derived from an EMBL/GenBank/DDBJ whole genome shotgun (WGS) entry which is preliminary data.</text>
</comment>
<dbReference type="Proteomes" id="UP001642360">
    <property type="component" value="Unassembled WGS sequence"/>
</dbReference>
<proteinExistence type="predicted"/>
<dbReference type="EMBL" id="CAUOFW020001636">
    <property type="protein sequence ID" value="CAK9147066.1"/>
    <property type="molecule type" value="Genomic_DNA"/>
</dbReference>
<accession>A0ABC8RQ04</accession>
<dbReference type="PANTHER" id="PTHR31016:SF2">
    <property type="entry name" value="OS04G0228100 PROTEIN"/>
    <property type="match status" value="1"/>
</dbReference>
<feature type="region of interest" description="Disordered" evidence="2">
    <location>
        <begin position="270"/>
        <end position="289"/>
    </location>
</feature>
<evidence type="ECO:0000256" key="1">
    <source>
        <dbReference type="SAM" id="Coils"/>
    </source>
</evidence>
<protein>
    <submittedName>
        <fullName evidence="3">Uncharacterized protein</fullName>
    </submittedName>
</protein>
<dbReference type="AlphaFoldDB" id="A0ABC8RQ04"/>
<evidence type="ECO:0000256" key="2">
    <source>
        <dbReference type="SAM" id="MobiDB-lite"/>
    </source>
</evidence>
<sequence length="315" mass="35170">MATSMESSSPDTFIKGSTCLMVSSPMFSPSSDKRFWSTLRSRIDTLLESRKPIDLSLSTQINGGGGADRAKRLKEDSLLLLRGFDSVGYSLSQLSHNLENALQGTRDLTRPPTFTDMVHNISEKANEWSQGEDDSPKENGKSQNALGNLKKAKNLAISMATRAASLARELKSIKSDLGFMQERCALIEEENRRLREGFSRGMRPDEDDLVRLQLEALLAEKSRLANENANLTRENQCLHNLVEYHQLNSQDLSASYEDLIRGICLDFSSPPPSIPEEDEDTCNDEATKTPRTDVFGFSTSLDQCYGEEEQMIKNC</sequence>
<keyword evidence="1" id="KW-0175">Coiled coil</keyword>
<dbReference type="PANTHER" id="PTHR31016">
    <property type="entry name" value="OS04G0228100 PROTEIN"/>
    <property type="match status" value="1"/>
</dbReference>
<gene>
    <name evidence="3" type="ORF">ILEXP_LOCUS14939</name>
</gene>
<name>A0ABC8RQ04_9AQUA</name>
<evidence type="ECO:0000313" key="3">
    <source>
        <dbReference type="EMBL" id="CAK9147066.1"/>
    </source>
</evidence>
<organism evidence="3 4">
    <name type="scientific">Ilex paraguariensis</name>
    <name type="common">yerba mate</name>
    <dbReference type="NCBI Taxonomy" id="185542"/>
    <lineage>
        <taxon>Eukaryota</taxon>
        <taxon>Viridiplantae</taxon>
        <taxon>Streptophyta</taxon>
        <taxon>Embryophyta</taxon>
        <taxon>Tracheophyta</taxon>
        <taxon>Spermatophyta</taxon>
        <taxon>Magnoliopsida</taxon>
        <taxon>eudicotyledons</taxon>
        <taxon>Gunneridae</taxon>
        <taxon>Pentapetalae</taxon>
        <taxon>asterids</taxon>
        <taxon>campanulids</taxon>
        <taxon>Aquifoliales</taxon>
        <taxon>Aquifoliaceae</taxon>
        <taxon>Ilex</taxon>
    </lineage>
</organism>
<evidence type="ECO:0000313" key="4">
    <source>
        <dbReference type="Proteomes" id="UP001642360"/>
    </source>
</evidence>
<feature type="coiled-coil region" evidence="1">
    <location>
        <begin position="214"/>
        <end position="241"/>
    </location>
</feature>
<reference evidence="3 4" key="1">
    <citation type="submission" date="2024-02" db="EMBL/GenBank/DDBJ databases">
        <authorList>
            <person name="Vignale AGUSTIN F."/>
            <person name="Sosa J E."/>
            <person name="Modenutti C."/>
        </authorList>
    </citation>
    <scope>NUCLEOTIDE SEQUENCE [LARGE SCALE GENOMIC DNA]</scope>
</reference>
<keyword evidence="4" id="KW-1185">Reference proteome</keyword>